<dbReference type="PANTHER" id="PTHR45823">
    <property type="entry name" value="T-SNARE COILED-COIL HOMOLOGY DOMAIN-CONTAINING PROTEIN"/>
    <property type="match status" value="1"/>
</dbReference>
<organism evidence="1 2">
    <name type="scientific">Aromia moschata</name>
    <dbReference type="NCBI Taxonomy" id="1265417"/>
    <lineage>
        <taxon>Eukaryota</taxon>
        <taxon>Metazoa</taxon>
        <taxon>Ecdysozoa</taxon>
        <taxon>Arthropoda</taxon>
        <taxon>Hexapoda</taxon>
        <taxon>Insecta</taxon>
        <taxon>Pterygota</taxon>
        <taxon>Neoptera</taxon>
        <taxon>Endopterygota</taxon>
        <taxon>Coleoptera</taxon>
        <taxon>Polyphaga</taxon>
        <taxon>Cucujiformia</taxon>
        <taxon>Chrysomeloidea</taxon>
        <taxon>Cerambycidae</taxon>
        <taxon>Cerambycinae</taxon>
        <taxon>Callichromatini</taxon>
        <taxon>Aromia</taxon>
    </lineage>
</organism>
<accession>A0AAV8Y7U1</accession>
<name>A0AAV8Y7U1_9CUCU</name>
<evidence type="ECO:0000313" key="2">
    <source>
        <dbReference type="Proteomes" id="UP001162162"/>
    </source>
</evidence>
<dbReference type="Proteomes" id="UP001162162">
    <property type="component" value="Unassembled WGS sequence"/>
</dbReference>
<dbReference type="EMBL" id="JAPWTK010000175">
    <property type="protein sequence ID" value="KAJ8946830.1"/>
    <property type="molecule type" value="Genomic_DNA"/>
</dbReference>
<protein>
    <submittedName>
        <fullName evidence="1">Uncharacterized protein</fullName>
    </submittedName>
</protein>
<evidence type="ECO:0000313" key="1">
    <source>
        <dbReference type="EMBL" id="KAJ8946830.1"/>
    </source>
</evidence>
<keyword evidence="2" id="KW-1185">Reference proteome</keyword>
<dbReference type="PANTHER" id="PTHR45823:SF1">
    <property type="entry name" value="T-SNARE COILED-COIL HOMOLOGY DOMAIN-CONTAINING PROTEIN"/>
    <property type="match status" value="1"/>
</dbReference>
<gene>
    <name evidence="1" type="ORF">NQ318_002110</name>
</gene>
<reference evidence="1" key="1">
    <citation type="journal article" date="2023" name="Insect Mol. Biol.">
        <title>Genome sequencing provides insights into the evolution of gene families encoding plant cell wall-degrading enzymes in longhorned beetles.</title>
        <authorList>
            <person name="Shin N.R."/>
            <person name="Okamura Y."/>
            <person name="Kirsch R."/>
            <person name="Pauchet Y."/>
        </authorList>
    </citation>
    <scope>NUCLEOTIDE SEQUENCE</scope>
    <source>
        <strain evidence="1">AMC_N1</strain>
    </source>
</reference>
<dbReference type="AlphaFoldDB" id="A0AAV8Y7U1"/>
<comment type="caution">
    <text evidence="1">The sequence shown here is derived from an EMBL/GenBank/DDBJ whole genome shotgun (WGS) entry which is preliminary data.</text>
</comment>
<proteinExistence type="predicted"/>
<sequence>MEWKVRRAGAPITSYFNSRFRRLFDLTSYSVTTFEALCILKGGGAALEILQSIPEEQQNDYDRIVGALEIRYGHKYLRQVYQSQDQSRRQQRSNESLQEYEADIERLIHLGNPPGTKEFLEQIGIQTFIDGLVD</sequence>